<dbReference type="AlphaFoldDB" id="A0A7S4SJ80"/>
<dbReference type="SUPFAM" id="SSF53335">
    <property type="entry name" value="S-adenosyl-L-methionine-dependent methyltransferases"/>
    <property type="match status" value="1"/>
</dbReference>
<keyword evidence="1" id="KW-0949">S-adenosyl-L-methionine</keyword>
<evidence type="ECO:0000256" key="1">
    <source>
        <dbReference type="ARBA" id="ARBA00022691"/>
    </source>
</evidence>
<dbReference type="PANTHER" id="PTHR11006:SF53">
    <property type="entry name" value="PROTEIN ARGININE N-METHYLTRANSFERASE 3"/>
    <property type="match status" value="1"/>
</dbReference>
<dbReference type="GO" id="GO:0016274">
    <property type="term" value="F:protein-arginine N-methyltransferase activity"/>
    <property type="evidence" value="ECO:0007669"/>
    <property type="project" value="InterPro"/>
</dbReference>
<dbReference type="CDD" id="cd02440">
    <property type="entry name" value="AdoMet_MTases"/>
    <property type="match status" value="1"/>
</dbReference>
<dbReference type="GO" id="GO:0042054">
    <property type="term" value="F:histone methyltransferase activity"/>
    <property type="evidence" value="ECO:0007669"/>
    <property type="project" value="TreeGrafter"/>
</dbReference>
<organism evidence="2">
    <name type="scientific">Alexandrium monilatum</name>
    <dbReference type="NCBI Taxonomy" id="311494"/>
    <lineage>
        <taxon>Eukaryota</taxon>
        <taxon>Sar</taxon>
        <taxon>Alveolata</taxon>
        <taxon>Dinophyceae</taxon>
        <taxon>Gonyaulacales</taxon>
        <taxon>Pyrocystaceae</taxon>
        <taxon>Alexandrium</taxon>
    </lineage>
</organism>
<dbReference type="PANTHER" id="PTHR11006">
    <property type="entry name" value="PROTEIN ARGININE N-METHYLTRANSFERASE"/>
    <property type="match status" value="1"/>
</dbReference>
<reference evidence="2" key="1">
    <citation type="submission" date="2021-01" db="EMBL/GenBank/DDBJ databases">
        <authorList>
            <person name="Corre E."/>
            <person name="Pelletier E."/>
            <person name="Niang G."/>
            <person name="Scheremetjew M."/>
            <person name="Finn R."/>
            <person name="Kale V."/>
            <person name="Holt S."/>
            <person name="Cochrane G."/>
            <person name="Meng A."/>
            <person name="Brown T."/>
            <person name="Cohen L."/>
        </authorList>
    </citation>
    <scope>NUCLEOTIDE SEQUENCE</scope>
    <source>
        <strain evidence="2">CCMP3105</strain>
    </source>
</reference>
<sequence>MGASATARAPAAMAPLTAVPEPLAAPRRKRRGLGRAARAVGFGAALLAAGAWHQARAPGQAAAGLNGQPAPGAALRRQLAVPGRRDVLRFTSAGLALPGAVRPALAEASPTLTAGWTANEGVSFLTSFSEESYGAMRDDTRRTPAFVKAIRKRVQGNEGKLTVLDIGTGPFALFALVAARAGAKKVYAVEANPEAAARAKAIVAKATDIPPGTVEVIEGFTTSLDLPEKVDMVCAEIVGALASEENLVATIRDAQARHLKNPSDPNAYIPFSVQTFGAPVSYALHPVLAPPRYERLKGQPLRVNCRDKTVQLLSDPKVIEDIRFADVGLPGPGHWQPAAPFDFRVCPERLEANCKEYYEALLKEQLKPEEAEPVAVSTANSFSGMAFWPRLMLDPAGEIVVESRGPMGEHQKSHWQTLLALMSPTPVPVRPGQTLRITETADLQGDILAPAKYSLRGELLAA</sequence>
<name>A0A7S4SJ80_9DINO</name>
<gene>
    <name evidence="2" type="ORF">AMON00008_LOCUS51083</name>
</gene>
<dbReference type="InterPro" id="IPR029063">
    <property type="entry name" value="SAM-dependent_MTases_sf"/>
</dbReference>
<dbReference type="GO" id="GO:0005634">
    <property type="term" value="C:nucleus"/>
    <property type="evidence" value="ECO:0007669"/>
    <property type="project" value="TreeGrafter"/>
</dbReference>
<dbReference type="EMBL" id="HBNR01072050">
    <property type="protein sequence ID" value="CAE4647487.1"/>
    <property type="molecule type" value="Transcribed_RNA"/>
</dbReference>
<proteinExistence type="predicted"/>
<dbReference type="Gene3D" id="3.40.50.150">
    <property type="entry name" value="Vaccinia Virus protein VP39"/>
    <property type="match status" value="1"/>
</dbReference>
<evidence type="ECO:0008006" key="3">
    <source>
        <dbReference type="Google" id="ProtNLM"/>
    </source>
</evidence>
<evidence type="ECO:0000313" key="2">
    <source>
        <dbReference type="EMBL" id="CAE4647487.1"/>
    </source>
</evidence>
<protein>
    <recommendedName>
        <fullName evidence="3">Protein arginine N-methyltransferase</fullName>
    </recommendedName>
</protein>
<accession>A0A7S4SJ80</accession>
<dbReference type="InterPro" id="IPR025799">
    <property type="entry name" value="Arg_MeTrfase"/>
</dbReference>